<dbReference type="Gene3D" id="3.40.50.1820">
    <property type="entry name" value="alpha/beta hydrolase"/>
    <property type="match status" value="1"/>
</dbReference>
<name>A0A1I2KY38_9ACTN</name>
<dbReference type="InterPro" id="IPR029058">
    <property type="entry name" value="AB_hydrolase_fold"/>
</dbReference>
<dbReference type="Pfam" id="PF12697">
    <property type="entry name" value="Abhydrolase_6"/>
    <property type="match status" value="1"/>
</dbReference>
<evidence type="ECO:0000313" key="2">
    <source>
        <dbReference type="EMBL" id="SFF71483.1"/>
    </source>
</evidence>
<proteinExistence type="predicted"/>
<dbReference type="EMBL" id="FOND01000024">
    <property type="protein sequence ID" value="SFF71483.1"/>
    <property type="molecule type" value="Genomic_DNA"/>
</dbReference>
<gene>
    <name evidence="2" type="ORF">SAMN05216574_1245</name>
</gene>
<keyword evidence="3" id="KW-1185">Reference proteome</keyword>
<accession>A0A1I2KY38</accession>
<sequence>MNAPAGTPVVFVHGLWLHATSWEPWVEYFAARGYEPIAPGWPGEPPTAEEARANPDTVAGYGIGDIADHYSEIISGLASPPVVIGHSFGGLVAQRLHGMGVSRACVVLSPAQFKGNLALPPTQLRTAWPVLSRPGLRKKTWSHSADSFARTFANAVPRPESDALYAAYGIPSPARPLFQASVANVSLRSEASVDTRRERGPVLLIAAGKDRTVPEATVRAAYRIQSRNPGVTELRVFPDRGHSMGADAGWREIADTALEFLTRHDVATSTGVGHG</sequence>
<organism evidence="2 3">
    <name type="scientific">Blastococcus tunisiensis</name>
    <dbReference type="NCBI Taxonomy" id="1798228"/>
    <lineage>
        <taxon>Bacteria</taxon>
        <taxon>Bacillati</taxon>
        <taxon>Actinomycetota</taxon>
        <taxon>Actinomycetes</taxon>
        <taxon>Geodermatophilales</taxon>
        <taxon>Geodermatophilaceae</taxon>
        <taxon>Blastococcus</taxon>
    </lineage>
</organism>
<evidence type="ECO:0000313" key="3">
    <source>
        <dbReference type="Proteomes" id="UP000198589"/>
    </source>
</evidence>
<dbReference type="PANTHER" id="PTHR43798">
    <property type="entry name" value="MONOACYLGLYCEROL LIPASE"/>
    <property type="match status" value="1"/>
</dbReference>
<dbReference type="GO" id="GO:0016787">
    <property type="term" value="F:hydrolase activity"/>
    <property type="evidence" value="ECO:0007669"/>
    <property type="project" value="UniProtKB-KW"/>
</dbReference>
<dbReference type="InterPro" id="IPR000073">
    <property type="entry name" value="AB_hydrolase_1"/>
</dbReference>
<dbReference type="PANTHER" id="PTHR43798:SF33">
    <property type="entry name" value="HYDROLASE, PUTATIVE (AFU_ORTHOLOGUE AFUA_2G14860)-RELATED"/>
    <property type="match status" value="1"/>
</dbReference>
<dbReference type="OrthoDB" id="3810256at2"/>
<protein>
    <submittedName>
        <fullName evidence="2">Lysophospholipase, alpha-beta hydrolase superfamily</fullName>
    </submittedName>
</protein>
<reference evidence="3" key="1">
    <citation type="submission" date="2016-10" db="EMBL/GenBank/DDBJ databases">
        <authorList>
            <person name="Varghese N."/>
            <person name="Submissions S."/>
        </authorList>
    </citation>
    <scope>NUCLEOTIDE SEQUENCE [LARGE SCALE GENOMIC DNA]</scope>
    <source>
        <strain evidence="3">DSM 46838</strain>
    </source>
</reference>
<dbReference type="GO" id="GO:0016020">
    <property type="term" value="C:membrane"/>
    <property type="evidence" value="ECO:0007669"/>
    <property type="project" value="TreeGrafter"/>
</dbReference>
<dbReference type="Proteomes" id="UP000198589">
    <property type="component" value="Unassembled WGS sequence"/>
</dbReference>
<dbReference type="SUPFAM" id="SSF53474">
    <property type="entry name" value="alpha/beta-Hydrolases"/>
    <property type="match status" value="1"/>
</dbReference>
<dbReference type="STRING" id="1798228.SAMN05216574_1245"/>
<evidence type="ECO:0000259" key="1">
    <source>
        <dbReference type="Pfam" id="PF12697"/>
    </source>
</evidence>
<dbReference type="RefSeq" id="WP_092203029.1">
    <property type="nucleotide sequence ID" value="NZ_FOND01000024.1"/>
</dbReference>
<feature type="domain" description="AB hydrolase-1" evidence="1">
    <location>
        <begin position="9"/>
        <end position="255"/>
    </location>
</feature>
<dbReference type="AlphaFoldDB" id="A0A1I2KY38"/>
<dbReference type="InterPro" id="IPR050266">
    <property type="entry name" value="AB_hydrolase_sf"/>
</dbReference>
<keyword evidence="2" id="KW-0378">Hydrolase</keyword>